<dbReference type="EMBL" id="CAXAMN010028195">
    <property type="protein sequence ID" value="CAK9115617.1"/>
    <property type="molecule type" value="Genomic_DNA"/>
</dbReference>
<dbReference type="Pfam" id="PF05118">
    <property type="entry name" value="Asp_Arg_Hydrox"/>
    <property type="match status" value="1"/>
</dbReference>
<dbReference type="Proteomes" id="UP001642484">
    <property type="component" value="Unassembled WGS sequence"/>
</dbReference>
<evidence type="ECO:0000313" key="4">
    <source>
        <dbReference type="Proteomes" id="UP001642484"/>
    </source>
</evidence>
<evidence type="ECO:0000313" key="3">
    <source>
        <dbReference type="EMBL" id="CAK9115617.1"/>
    </source>
</evidence>
<comment type="similarity">
    <text evidence="1">Belongs to the aspartyl/asparaginyl beta-hydroxylase family.</text>
</comment>
<dbReference type="InterPro" id="IPR039038">
    <property type="entry name" value="ASPH"/>
</dbReference>
<organism evidence="3 4">
    <name type="scientific">Durusdinium trenchii</name>
    <dbReference type="NCBI Taxonomy" id="1381693"/>
    <lineage>
        <taxon>Eukaryota</taxon>
        <taxon>Sar</taxon>
        <taxon>Alveolata</taxon>
        <taxon>Dinophyceae</taxon>
        <taxon>Suessiales</taxon>
        <taxon>Symbiodiniaceae</taxon>
        <taxon>Durusdinium</taxon>
    </lineage>
</organism>
<name>A0ABP0ST85_9DINO</name>
<evidence type="ECO:0000256" key="1">
    <source>
        <dbReference type="ARBA" id="ARBA00007730"/>
    </source>
</evidence>
<gene>
    <name evidence="3" type="ORF">CCMP2556_LOCUS53418</name>
</gene>
<protein>
    <recommendedName>
        <fullName evidence="2">Aspartyl/asparaginy/proline hydroxylase domain-containing protein</fullName>
    </recommendedName>
</protein>
<dbReference type="PANTHER" id="PTHR12366:SF29">
    <property type="entry name" value="ASPARTYL BETA-HYDROXYLASE, ISOFORM L"/>
    <property type="match status" value="1"/>
</dbReference>
<dbReference type="PANTHER" id="PTHR12366">
    <property type="entry name" value="ASPARTYL/ASPARAGINYL BETA-HYDROXYLASE"/>
    <property type="match status" value="1"/>
</dbReference>
<sequence>MLPRCEPFRMEASADYVQFVEELLRALLTVRHASVEVAPEFKRLKYKLALADALFDLCRHSVSASLDALALFSAVEEELGKRMCNAKIVLLLNQLDREADAEDYATPCGLSAKRLHLQNPDIPTQPWWTLKDPRLPGWIRQLGQSAVAKRIRSDLWRCVAKEPGAFDDSANDWYFVGSRHRWTGLNLMHSARGGWQRWCSSCARETCERLRWRMDLNYTLWDELRGAIRGANYPPPMYVNFYALAPGAHIIPHLGNDLRLTVHLALSVPARNQSRIRVADKTVNYTRTGQLLVFDDAYDHEVWNDAESIRYVLGMTIWHPELLKSVARGHRLLPPVPQHNFALCWRGKTGFKTDLLAVCRGRVLCNRTKGA</sequence>
<dbReference type="SUPFAM" id="SSF51197">
    <property type="entry name" value="Clavaminate synthase-like"/>
    <property type="match status" value="1"/>
</dbReference>
<reference evidence="3 4" key="1">
    <citation type="submission" date="2024-02" db="EMBL/GenBank/DDBJ databases">
        <authorList>
            <person name="Chen Y."/>
            <person name="Shah S."/>
            <person name="Dougan E. K."/>
            <person name="Thang M."/>
            <person name="Chan C."/>
        </authorList>
    </citation>
    <scope>NUCLEOTIDE SEQUENCE [LARGE SCALE GENOMIC DNA]</scope>
</reference>
<comment type="caution">
    <text evidence="3">The sequence shown here is derived from an EMBL/GenBank/DDBJ whole genome shotgun (WGS) entry which is preliminary data.</text>
</comment>
<proteinExistence type="inferred from homology"/>
<feature type="domain" description="Aspartyl/asparaginy/proline hydroxylase" evidence="2">
    <location>
        <begin position="237"/>
        <end position="320"/>
    </location>
</feature>
<dbReference type="Gene3D" id="2.60.120.330">
    <property type="entry name" value="B-lactam Antibiotic, Isopenicillin N Synthase, Chain"/>
    <property type="match status" value="1"/>
</dbReference>
<accession>A0ABP0ST85</accession>
<evidence type="ECO:0000259" key="2">
    <source>
        <dbReference type="Pfam" id="PF05118"/>
    </source>
</evidence>
<keyword evidence="4" id="KW-1185">Reference proteome</keyword>
<dbReference type="InterPro" id="IPR007803">
    <property type="entry name" value="Asp/Arg/Pro-Hydrxlase"/>
</dbReference>
<dbReference type="InterPro" id="IPR027443">
    <property type="entry name" value="IPNS-like_sf"/>
</dbReference>